<name>A0A1I1G3G7_9RHOB</name>
<evidence type="ECO:0000313" key="5">
    <source>
        <dbReference type="Proteomes" id="UP000198728"/>
    </source>
</evidence>
<proteinExistence type="inferred from homology"/>
<gene>
    <name evidence="4" type="ORF">SAMN04488094_102316</name>
</gene>
<dbReference type="OrthoDB" id="5291879at2"/>
<dbReference type="AlphaFoldDB" id="A0A1I1G3G7"/>
<dbReference type="STRING" id="441112.SAMN04488094_102316"/>
<evidence type="ECO:0000256" key="2">
    <source>
        <dbReference type="PIRNR" id="PIRNR006221"/>
    </source>
</evidence>
<keyword evidence="2" id="KW-0808">Transferase</keyword>
<protein>
    <submittedName>
        <fullName evidence="4">Fructosamine-3-kinase</fullName>
    </submittedName>
</protein>
<evidence type="ECO:0000256" key="3">
    <source>
        <dbReference type="SAM" id="MobiDB-lite"/>
    </source>
</evidence>
<accession>A0A1I1G3G7</accession>
<dbReference type="PANTHER" id="PTHR12149">
    <property type="entry name" value="FRUCTOSAMINE 3 KINASE-RELATED PROTEIN"/>
    <property type="match status" value="1"/>
</dbReference>
<evidence type="ECO:0000313" key="4">
    <source>
        <dbReference type="EMBL" id="SFC03740.1"/>
    </source>
</evidence>
<organism evidence="4 5">
    <name type="scientific">Tropicimonas isoalkanivorans</name>
    <dbReference type="NCBI Taxonomy" id="441112"/>
    <lineage>
        <taxon>Bacteria</taxon>
        <taxon>Pseudomonadati</taxon>
        <taxon>Pseudomonadota</taxon>
        <taxon>Alphaproteobacteria</taxon>
        <taxon>Rhodobacterales</taxon>
        <taxon>Roseobacteraceae</taxon>
        <taxon>Tropicimonas</taxon>
    </lineage>
</organism>
<dbReference type="EMBL" id="FOLG01000002">
    <property type="protein sequence ID" value="SFC03740.1"/>
    <property type="molecule type" value="Genomic_DNA"/>
</dbReference>
<dbReference type="InterPro" id="IPR016477">
    <property type="entry name" value="Fructo-/Ketosamine-3-kinase"/>
</dbReference>
<comment type="similarity">
    <text evidence="1 2">Belongs to the fructosamine kinase family.</text>
</comment>
<dbReference type="RefSeq" id="WP_093359679.1">
    <property type="nucleotide sequence ID" value="NZ_FOLG01000002.1"/>
</dbReference>
<sequence length="271" mass="29224">MGAVAAATRAAEETFGTPPASARALHGGDLSDVLLLEWPDGRRVVAKCGPLVDREARMLRAIRSAGAPAPDVLACTAHVLFLETLDEASPTPPAWQSLGVGLRRLHDSTGATYGWQDDYAFGSVEILNDAMEDWPAFWGERRLLATANGTPADLRRRIDALVRRLPDLLPSAPPPALLHGDLWSGNALFGPGGTAFFIDPACYHGHAEVDLAMLHLFGRPAPAFWEGYGPTEPGMDDRRPVYQLWPALVHLRLFGSSYRGLVERCLSAVGG</sequence>
<dbReference type="Gene3D" id="3.90.1200.10">
    <property type="match status" value="1"/>
</dbReference>
<reference evidence="4 5" key="1">
    <citation type="submission" date="2016-10" db="EMBL/GenBank/DDBJ databases">
        <authorList>
            <person name="de Groot N.N."/>
        </authorList>
    </citation>
    <scope>NUCLEOTIDE SEQUENCE [LARGE SCALE GENOMIC DNA]</scope>
    <source>
        <strain evidence="4 5">DSM 19548</strain>
    </source>
</reference>
<dbReference type="Gene3D" id="3.30.200.20">
    <property type="entry name" value="Phosphorylase Kinase, domain 1"/>
    <property type="match status" value="1"/>
</dbReference>
<keyword evidence="2 4" id="KW-0418">Kinase</keyword>
<dbReference type="GO" id="GO:0016301">
    <property type="term" value="F:kinase activity"/>
    <property type="evidence" value="ECO:0007669"/>
    <property type="project" value="UniProtKB-UniRule"/>
</dbReference>
<feature type="region of interest" description="Disordered" evidence="3">
    <location>
        <begin position="1"/>
        <end position="22"/>
    </location>
</feature>
<keyword evidence="5" id="KW-1185">Reference proteome</keyword>
<dbReference type="Pfam" id="PF03881">
    <property type="entry name" value="Fructosamin_kin"/>
    <property type="match status" value="1"/>
</dbReference>
<evidence type="ECO:0000256" key="1">
    <source>
        <dbReference type="ARBA" id="ARBA00009460"/>
    </source>
</evidence>
<dbReference type="Proteomes" id="UP000198728">
    <property type="component" value="Unassembled WGS sequence"/>
</dbReference>
<dbReference type="SUPFAM" id="SSF56112">
    <property type="entry name" value="Protein kinase-like (PK-like)"/>
    <property type="match status" value="1"/>
</dbReference>
<dbReference type="PIRSF" id="PIRSF006221">
    <property type="entry name" value="Ketosamine-3-kinase"/>
    <property type="match status" value="1"/>
</dbReference>
<dbReference type="InterPro" id="IPR011009">
    <property type="entry name" value="Kinase-like_dom_sf"/>
</dbReference>
<dbReference type="PANTHER" id="PTHR12149:SF8">
    <property type="entry name" value="PROTEIN-RIBULOSAMINE 3-KINASE"/>
    <property type="match status" value="1"/>
</dbReference>